<dbReference type="SUPFAM" id="SSF47655">
    <property type="entry name" value="STAT"/>
    <property type="match status" value="1"/>
</dbReference>
<evidence type="ECO:0000313" key="3">
    <source>
        <dbReference type="EMBL" id="KAF2206560.1"/>
    </source>
</evidence>
<dbReference type="InterPro" id="IPR015988">
    <property type="entry name" value="STAT_TF_CC"/>
</dbReference>
<feature type="compositionally biased region" description="Basic residues" evidence="2">
    <location>
        <begin position="219"/>
        <end position="233"/>
    </location>
</feature>
<feature type="region of interest" description="Disordered" evidence="2">
    <location>
        <begin position="201"/>
        <end position="246"/>
    </location>
</feature>
<gene>
    <name evidence="3" type="ORF">CERZMDRAFT_108034</name>
</gene>
<reference evidence="3" key="1">
    <citation type="journal article" date="2020" name="Stud. Mycol.">
        <title>101 Dothideomycetes genomes: a test case for predicting lifestyles and emergence of pathogens.</title>
        <authorList>
            <person name="Haridas S."/>
            <person name="Albert R."/>
            <person name="Binder M."/>
            <person name="Bloem J."/>
            <person name="Labutti K."/>
            <person name="Salamov A."/>
            <person name="Andreopoulos B."/>
            <person name="Baker S."/>
            <person name="Barry K."/>
            <person name="Bills G."/>
            <person name="Bluhm B."/>
            <person name="Cannon C."/>
            <person name="Castanera R."/>
            <person name="Culley D."/>
            <person name="Daum C."/>
            <person name="Ezra D."/>
            <person name="Gonzalez J."/>
            <person name="Henrissat B."/>
            <person name="Kuo A."/>
            <person name="Liang C."/>
            <person name="Lipzen A."/>
            <person name="Lutzoni F."/>
            <person name="Magnuson J."/>
            <person name="Mondo S."/>
            <person name="Nolan M."/>
            <person name="Ohm R."/>
            <person name="Pangilinan J."/>
            <person name="Park H.-J."/>
            <person name="Ramirez L."/>
            <person name="Alfaro M."/>
            <person name="Sun H."/>
            <person name="Tritt A."/>
            <person name="Yoshinaga Y."/>
            <person name="Zwiers L.-H."/>
            <person name="Turgeon B."/>
            <person name="Goodwin S."/>
            <person name="Spatafora J."/>
            <person name="Crous P."/>
            <person name="Grigoriev I."/>
        </authorList>
    </citation>
    <scope>NUCLEOTIDE SEQUENCE</scope>
    <source>
        <strain evidence="3">SCOH1-5</strain>
    </source>
</reference>
<dbReference type="GO" id="GO:0007165">
    <property type="term" value="P:signal transduction"/>
    <property type="evidence" value="ECO:0007669"/>
    <property type="project" value="InterPro"/>
</dbReference>
<feature type="coiled-coil region" evidence="1">
    <location>
        <begin position="47"/>
        <end position="74"/>
    </location>
</feature>
<dbReference type="GO" id="GO:0006355">
    <property type="term" value="P:regulation of DNA-templated transcription"/>
    <property type="evidence" value="ECO:0007669"/>
    <property type="project" value="InterPro"/>
</dbReference>
<feature type="compositionally biased region" description="Basic and acidic residues" evidence="2">
    <location>
        <begin position="201"/>
        <end position="210"/>
    </location>
</feature>
<evidence type="ECO:0000313" key="4">
    <source>
        <dbReference type="Proteomes" id="UP000799539"/>
    </source>
</evidence>
<evidence type="ECO:0000256" key="1">
    <source>
        <dbReference type="SAM" id="Coils"/>
    </source>
</evidence>
<evidence type="ECO:0000256" key="2">
    <source>
        <dbReference type="SAM" id="MobiDB-lite"/>
    </source>
</evidence>
<keyword evidence="1" id="KW-0175">Coiled coil</keyword>
<sequence>MAPVLKRTREQRRQRTLVRHERRMAFLQTHDNEQRHRQEVNELLARVRMLRSFRQRMEQKCKLLEQEYELVQGLRDMAETVDTMEQDANEMWHDQEIDDWKYHQNGEHAGREDGACPGCEFMDEPQGGQQPQGHVRGFARDQEAELPPAYVQRTPPADDMLRQTRSSDRRAVAGPAFEPTFKVEAGSALDERDDHSAYVKTEDMTEHDMLMGEESGGAAKRRRSRRRKARAAHPRPYYVPGSVEDE</sequence>
<keyword evidence="4" id="KW-1185">Reference proteome</keyword>
<dbReference type="OrthoDB" id="10671375at2759"/>
<feature type="region of interest" description="Disordered" evidence="2">
    <location>
        <begin position="146"/>
        <end position="178"/>
    </location>
</feature>
<feature type="compositionally biased region" description="Basic and acidic residues" evidence="2">
    <location>
        <begin position="159"/>
        <end position="171"/>
    </location>
</feature>
<accession>A0A6A6EZY2</accession>
<dbReference type="Proteomes" id="UP000799539">
    <property type="component" value="Unassembled WGS sequence"/>
</dbReference>
<dbReference type="EMBL" id="ML992717">
    <property type="protein sequence ID" value="KAF2206560.1"/>
    <property type="molecule type" value="Genomic_DNA"/>
</dbReference>
<dbReference type="AlphaFoldDB" id="A0A6A6EZY2"/>
<name>A0A6A6EZY2_9PEZI</name>
<organism evidence="3 4">
    <name type="scientific">Cercospora zeae-maydis SCOH1-5</name>
    <dbReference type="NCBI Taxonomy" id="717836"/>
    <lineage>
        <taxon>Eukaryota</taxon>
        <taxon>Fungi</taxon>
        <taxon>Dikarya</taxon>
        <taxon>Ascomycota</taxon>
        <taxon>Pezizomycotina</taxon>
        <taxon>Dothideomycetes</taxon>
        <taxon>Dothideomycetidae</taxon>
        <taxon>Mycosphaerellales</taxon>
        <taxon>Mycosphaerellaceae</taxon>
        <taxon>Cercospora</taxon>
    </lineage>
</organism>
<proteinExistence type="predicted"/>
<protein>
    <submittedName>
        <fullName evidence="3">Uncharacterized protein</fullName>
    </submittedName>
</protein>